<dbReference type="AlphaFoldDB" id="A0A1S3FP68"/>
<evidence type="ECO:0000256" key="2">
    <source>
        <dbReference type="SAM" id="Phobius"/>
    </source>
</evidence>
<keyword evidence="2" id="KW-0472">Membrane</keyword>
<dbReference type="InterPro" id="IPR031695">
    <property type="entry name" value="DUF4718"/>
</dbReference>
<feature type="compositionally biased region" description="Basic and acidic residues" evidence="1">
    <location>
        <begin position="53"/>
        <end position="76"/>
    </location>
</feature>
<dbReference type="Proteomes" id="UP000081671">
    <property type="component" value="Unplaced"/>
</dbReference>
<keyword evidence="3" id="KW-1185">Reference proteome</keyword>
<dbReference type="PANTHER" id="PTHR37858">
    <property type="entry name" value="HYPOTHETICAL PROTEIN LOC689589"/>
    <property type="match status" value="1"/>
</dbReference>
<organism evidence="3 4">
    <name type="scientific">Dipodomys ordii</name>
    <name type="common">Ord's kangaroo rat</name>
    <dbReference type="NCBI Taxonomy" id="10020"/>
    <lineage>
        <taxon>Eukaryota</taxon>
        <taxon>Metazoa</taxon>
        <taxon>Chordata</taxon>
        <taxon>Craniata</taxon>
        <taxon>Vertebrata</taxon>
        <taxon>Euteleostomi</taxon>
        <taxon>Mammalia</taxon>
        <taxon>Eutheria</taxon>
        <taxon>Euarchontoglires</taxon>
        <taxon>Glires</taxon>
        <taxon>Rodentia</taxon>
        <taxon>Castorimorpha</taxon>
        <taxon>Heteromyidae</taxon>
        <taxon>Dipodomyinae</taxon>
        <taxon>Dipodomys</taxon>
    </lineage>
</organism>
<dbReference type="KEGG" id="dord:105989918"/>
<feature type="region of interest" description="Disordered" evidence="1">
    <location>
        <begin position="53"/>
        <end position="77"/>
    </location>
</feature>
<dbReference type="GeneID" id="105989918"/>
<keyword evidence="2" id="KW-0812">Transmembrane</keyword>
<proteinExistence type="predicted"/>
<evidence type="ECO:0000313" key="3">
    <source>
        <dbReference type="Proteomes" id="UP000081671"/>
    </source>
</evidence>
<name>A0A1S3FP68_DIPOR</name>
<dbReference type="RefSeq" id="XP_012877642.1">
    <property type="nucleotide sequence ID" value="XM_013022188.1"/>
</dbReference>
<gene>
    <name evidence="4" type="primary">LOC105989918</name>
</gene>
<dbReference type="CTD" id="101662209"/>
<dbReference type="OrthoDB" id="9423720at2759"/>
<protein>
    <submittedName>
        <fullName evidence="4">Uncharacterized protein C1orf185 homolog</fullName>
    </submittedName>
</protein>
<dbReference type="InParanoid" id="A0A1S3FP68"/>
<feature type="transmembrane region" description="Helical" evidence="2">
    <location>
        <begin position="12"/>
        <end position="38"/>
    </location>
</feature>
<reference evidence="4" key="1">
    <citation type="submission" date="2025-08" db="UniProtKB">
        <authorList>
            <consortium name="RefSeq"/>
        </authorList>
    </citation>
    <scope>IDENTIFICATION</scope>
    <source>
        <tissue evidence="4">Kidney</tissue>
    </source>
</reference>
<dbReference type="PANTHER" id="PTHR37858:SF1">
    <property type="entry name" value="CHROMOSOME 1 OPEN READING FRAME 185"/>
    <property type="match status" value="1"/>
</dbReference>
<evidence type="ECO:0000256" key="1">
    <source>
        <dbReference type="SAM" id="MobiDB-lite"/>
    </source>
</evidence>
<accession>A0A1S3FP68</accession>
<evidence type="ECO:0000313" key="4">
    <source>
        <dbReference type="RefSeq" id="XP_012877642.1"/>
    </source>
</evidence>
<sequence>MASSNGFFYHLTYFLAAGAVSLGIGFFALASALWFLICKRSLNFDGARMKAEKQQRKKEAEHVKAIENHPKDELHQTTKNICNHPETSSATICSSVAVSLSTLPSNSNSYCSQSLEAADDWFSDDSLAKRNSPKSLLTEPLVEKVFSYLSTISLEEYTGNVGDTILYDNRNDGHIKEIFAGRNTEVNI</sequence>
<dbReference type="Pfam" id="PF15842">
    <property type="entry name" value="DUF4718"/>
    <property type="match status" value="1"/>
</dbReference>
<keyword evidence="2" id="KW-1133">Transmembrane helix</keyword>